<protein>
    <submittedName>
        <fullName evidence="1">Uncharacterized protein</fullName>
    </submittedName>
</protein>
<name>A0ABY4DTZ4_9NEIS</name>
<keyword evidence="2" id="KW-1185">Reference proteome</keyword>
<dbReference type="Proteomes" id="UP000829817">
    <property type="component" value="Chromosome"/>
</dbReference>
<sequence length="80" mass="9275">MRGFLLLEMQGSGKKRSKIRHLARLFNAAEAFSGAKYTINRHIQNTPRPPDKLEKPVSNKLTCLYFKTLETIFTISQKMY</sequence>
<dbReference type="RefSeq" id="WP_244785930.1">
    <property type="nucleotide sequence ID" value="NZ_CP091508.1"/>
</dbReference>
<gene>
    <name evidence="1" type="ORF">LVJ83_02325</name>
</gene>
<organism evidence="1 2">
    <name type="scientific">Uruburuella testudinis</name>
    <dbReference type="NCBI Taxonomy" id="1282863"/>
    <lineage>
        <taxon>Bacteria</taxon>
        <taxon>Pseudomonadati</taxon>
        <taxon>Pseudomonadota</taxon>
        <taxon>Betaproteobacteria</taxon>
        <taxon>Neisseriales</taxon>
        <taxon>Neisseriaceae</taxon>
        <taxon>Uruburuella</taxon>
    </lineage>
</organism>
<accession>A0ABY4DTZ4</accession>
<dbReference type="EMBL" id="CP091508">
    <property type="protein sequence ID" value="UOO82331.1"/>
    <property type="molecule type" value="Genomic_DNA"/>
</dbReference>
<evidence type="ECO:0000313" key="1">
    <source>
        <dbReference type="EMBL" id="UOO82331.1"/>
    </source>
</evidence>
<proteinExistence type="predicted"/>
<evidence type="ECO:0000313" key="2">
    <source>
        <dbReference type="Proteomes" id="UP000829817"/>
    </source>
</evidence>
<reference evidence="1 2" key="1">
    <citation type="journal article" date="2022" name="Res Sq">
        <title>Evolution of multicellular longitudinally dividing oral cavity symbionts (Neisseriaceae).</title>
        <authorList>
            <person name="Nyongesa S."/>
            <person name="Weber P."/>
            <person name="Bernet E."/>
            <person name="Pullido F."/>
            <person name="Nieckarz M."/>
            <person name="Delaby M."/>
            <person name="Nieves C."/>
            <person name="Viehboeck T."/>
            <person name="Krause N."/>
            <person name="Rivera-Millot A."/>
            <person name="Nakamura A."/>
            <person name="Vischer N."/>
            <person name="VanNieuwenhze M."/>
            <person name="Brun Y."/>
            <person name="Cava F."/>
            <person name="Bulgheresi S."/>
            <person name="Veyrier F."/>
        </authorList>
    </citation>
    <scope>NUCLEOTIDE SEQUENCE [LARGE SCALE GENOMIC DNA]</scope>
    <source>
        <strain evidence="1 2">CCUG 63373m</strain>
    </source>
</reference>